<keyword evidence="2" id="KW-1185">Reference proteome</keyword>
<dbReference type="Proteomes" id="UP001430919">
    <property type="component" value="Unassembled WGS sequence"/>
</dbReference>
<gene>
    <name evidence="1" type="ORF">LNQ49_12730</name>
</gene>
<organism evidence="1 2">
    <name type="scientific">Flavobacterium pisciphilum</name>
    <dbReference type="NCBI Taxonomy" id="2893755"/>
    <lineage>
        <taxon>Bacteria</taxon>
        <taxon>Pseudomonadati</taxon>
        <taxon>Bacteroidota</taxon>
        <taxon>Flavobacteriia</taxon>
        <taxon>Flavobacteriales</taxon>
        <taxon>Flavobacteriaceae</taxon>
        <taxon>Flavobacterium</taxon>
    </lineage>
</organism>
<dbReference type="EMBL" id="JAJJMO010000001">
    <property type="protein sequence ID" value="MCC9072448.1"/>
    <property type="molecule type" value="Genomic_DNA"/>
</dbReference>
<reference evidence="1" key="1">
    <citation type="submission" date="2021-11" db="EMBL/GenBank/DDBJ databases">
        <title>Description of novel Flavobacterium species.</title>
        <authorList>
            <person name="Saticioglu I.B."/>
            <person name="Ay H."/>
            <person name="Altun S."/>
            <person name="Duman M."/>
        </authorList>
    </citation>
    <scope>NUCLEOTIDE SEQUENCE</scope>
    <source>
        <strain evidence="1">F-65</strain>
    </source>
</reference>
<evidence type="ECO:0000313" key="1">
    <source>
        <dbReference type="EMBL" id="MCC9072448.1"/>
    </source>
</evidence>
<sequence length="100" mass="11026">MTQIIALNNQNLLDVAIRHCGTAEAVAEIAILNNISITDDLYPGQPIRIPAKDYGTQEVINYFISNKIEPATALTQEHISLTEGNSGIGFWIIENNFIVQ</sequence>
<accession>A0ABS8MUX8</accession>
<protein>
    <recommendedName>
        <fullName evidence="3">LysM domain-containing protein</fullName>
    </recommendedName>
</protein>
<proteinExistence type="predicted"/>
<dbReference type="RefSeq" id="WP_229989276.1">
    <property type="nucleotide sequence ID" value="NZ_JAJJMO010000001.1"/>
</dbReference>
<evidence type="ECO:0000313" key="2">
    <source>
        <dbReference type="Proteomes" id="UP001430919"/>
    </source>
</evidence>
<name>A0ABS8MUX8_9FLAO</name>
<evidence type="ECO:0008006" key="3">
    <source>
        <dbReference type="Google" id="ProtNLM"/>
    </source>
</evidence>
<comment type="caution">
    <text evidence="1">The sequence shown here is derived from an EMBL/GenBank/DDBJ whole genome shotgun (WGS) entry which is preliminary data.</text>
</comment>